<dbReference type="CDD" id="cd00200">
    <property type="entry name" value="WD40"/>
    <property type="match status" value="1"/>
</dbReference>
<dbReference type="GO" id="GO:0034728">
    <property type="term" value="P:nucleosome organization"/>
    <property type="evidence" value="ECO:0007669"/>
    <property type="project" value="UniProtKB-ARBA"/>
</dbReference>
<protein>
    <recommendedName>
        <fullName evidence="11">Protein HIR</fullName>
    </recommendedName>
</protein>
<dbReference type="PANTHER" id="PTHR13831">
    <property type="entry name" value="MEMBER OF THE HIR1 FAMILY OF WD-REPEAT PROTEINS"/>
    <property type="match status" value="1"/>
</dbReference>
<keyword evidence="8 11" id="KW-0804">Transcription</keyword>
<feature type="domain" description="CAF1B/HIR1 beta-propeller" evidence="14">
    <location>
        <begin position="26"/>
        <end position="404"/>
    </location>
</feature>
<proteinExistence type="inferred from homology"/>
<dbReference type="InterPro" id="IPR019015">
    <property type="entry name" value="HIRA_B_motif"/>
</dbReference>
<dbReference type="PROSITE" id="PS50294">
    <property type="entry name" value="WD_REPEATS_REGION"/>
    <property type="match status" value="4"/>
</dbReference>
<feature type="region of interest" description="Disordered" evidence="12">
    <location>
        <begin position="591"/>
        <end position="610"/>
    </location>
</feature>
<dbReference type="InterPro" id="IPR015943">
    <property type="entry name" value="WD40/YVTN_repeat-like_dom_sf"/>
</dbReference>
<feature type="repeat" description="WD" evidence="10">
    <location>
        <begin position="140"/>
        <end position="181"/>
    </location>
</feature>
<feature type="repeat" description="WD" evidence="10">
    <location>
        <begin position="182"/>
        <end position="223"/>
    </location>
</feature>
<reference evidence="15 16" key="1">
    <citation type="submission" date="2018-07" db="EMBL/GenBank/DDBJ databases">
        <title>Draft Genome Assemblies for Five Robust Yarrowia lipolytica Strains Exhibiting High Lipid Production and Pentose Sugar Utilization and Sugar Alcohol Secretion from Undetoxified Lignocellulosic Biomass Hydrolysates.</title>
        <authorList>
            <consortium name="DOE Joint Genome Institute"/>
            <person name="Walker C."/>
            <person name="Ryu S."/>
            <person name="Na H."/>
            <person name="Zane M."/>
            <person name="LaButti K."/>
            <person name="Lipzen A."/>
            <person name="Haridas S."/>
            <person name="Barry K."/>
            <person name="Grigoriev I.V."/>
            <person name="Quarterman J."/>
            <person name="Slininger P."/>
            <person name="Dien B."/>
            <person name="Trinh C.T."/>
        </authorList>
    </citation>
    <scope>NUCLEOTIDE SEQUENCE [LARGE SCALE GENOMIC DNA]</scope>
    <source>
        <strain evidence="15 16">YB392</strain>
    </source>
</reference>
<feature type="region of interest" description="Disordered" evidence="12">
    <location>
        <begin position="651"/>
        <end position="696"/>
    </location>
</feature>
<evidence type="ECO:0000256" key="12">
    <source>
        <dbReference type="SAM" id="MobiDB-lite"/>
    </source>
</evidence>
<dbReference type="Proteomes" id="UP000256601">
    <property type="component" value="Unassembled WGS sequence"/>
</dbReference>
<feature type="compositionally biased region" description="Basic and acidic residues" evidence="12">
    <location>
        <begin position="1046"/>
        <end position="1058"/>
    </location>
</feature>
<dbReference type="SMR" id="A0A371CD46"/>
<feature type="region of interest" description="Disordered" evidence="12">
    <location>
        <begin position="49"/>
        <end position="73"/>
    </location>
</feature>
<evidence type="ECO:0000256" key="8">
    <source>
        <dbReference type="ARBA" id="ARBA00023163"/>
    </source>
</evidence>
<evidence type="ECO:0000256" key="10">
    <source>
        <dbReference type="PROSITE-ProRule" id="PRU00221"/>
    </source>
</evidence>
<dbReference type="PANTHER" id="PTHR13831:SF0">
    <property type="entry name" value="PROTEIN HIRA"/>
    <property type="match status" value="1"/>
</dbReference>
<comment type="function">
    <text evidence="11">Required for replication-independent chromatin assembly and for the periodic repression of histone gene transcription during the cell cycle.</text>
</comment>
<evidence type="ECO:0000256" key="6">
    <source>
        <dbReference type="ARBA" id="ARBA00022853"/>
    </source>
</evidence>
<keyword evidence="3 11" id="KW-0678">Repressor</keyword>
<keyword evidence="7 11" id="KW-0805">Transcription regulation</keyword>
<dbReference type="VEuPathDB" id="FungiDB:YALI1_E24886g"/>
<keyword evidence="9 11" id="KW-0539">Nucleus</keyword>
<accession>A0A371CD46</accession>
<feature type="region of interest" description="Disordered" evidence="12">
    <location>
        <begin position="500"/>
        <end position="536"/>
    </location>
</feature>
<dbReference type="Pfam" id="PF24105">
    <property type="entry name" value="Beta-prop_CAF1B_HIR1"/>
    <property type="match status" value="1"/>
</dbReference>
<dbReference type="Pfam" id="PF09453">
    <property type="entry name" value="HIRA_B"/>
    <property type="match status" value="1"/>
</dbReference>
<evidence type="ECO:0000256" key="4">
    <source>
        <dbReference type="ARBA" id="ARBA00022574"/>
    </source>
</evidence>
<feature type="repeat" description="WD" evidence="10">
    <location>
        <begin position="80"/>
        <end position="121"/>
    </location>
</feature>
<comment type="similarity">
    <text evidence="2 11">Belongs to the WD repeat HIR1 family.</text>
</comment>
<feature type="domain" description="Protein HIRA-like C-terminal" evidence="13">
    <location>
        <begin position="742"/>
        <end position="963"/>
    </location>
</feature>
<keyword evidence="6 11" id="KW-0156">Chromatin regulator</keyword>
<dbReference type="SMART" id="SM00320">
    <property type="entry name" value="WD40"/>
    <property type="match status" value="6"/>
</dbReference>
<dbReference type="Pfam" id="PF07569">
    <property type="entry name" value="Hira"/>
    <property type="match status" value="1"/>
</dbReference>
<evidence type="ECO:0000256" key="3">
    <source>
        <dbReference type="ARBA" id="ARBA00022491"/>
    </source>
</evidence>
<keyword evidence="5 11" id="KW-0677">Repeat</keyword>
<dbReference type="InterPro" id="IPR055410">
    <property type="entry name" value="Beta-prop_CAF1B_HIR1"/>
</dbReference>
<evidence type="ECO:0000256" key="5">
    <source>
        <dbReference type="ARBA" id="ARBA00022737"/>
    </source>
</evidence>
<dbReference type="GO" id="GO:0000785">
    <property type="term" value="C:chromatin"/>
    <property type="evidence" value="ECO:0007669"/>
    <property type="project" value="TreeGrafter"/>
</dbReference>
<evidence type="ECO:0000256" key="2">
    <source>
        <dbReference type="ARBA" id="ARBA00007306"/>
    </source>
</evidence>
<dbReference type="GO" id="GO:0000417">
    <property type="term" value="C:HIR complex"/>
    <property type="evidence" value="ECO:0007669"/>
    <property type="project" value="EnsemblFungi"/>
</dbReference>
<evidence type="ECO:0000256" key="9">
    <source>
        <dbReference type="ARBA" id="ARBA00023242"/>
    </source>
</evidence>
<feature type="repeat" description="WD" evidence="10">
    <location>
        <begin position="20"/>
        <end position="54"/>
    </location>
</feature>
<dbReference type="GO" id="GO:0006355">
    <property type="term" value="P:regulation of DNA-templated transcription"/>
    <property type="evidence" value="ECO:0007669"/>
    <property type="project" value="InterPro"/>
</dbReference>
<dbReference type="AlphaFoldDB" id="A0A371CD46"/>
<dbReference type="GO" id="GO:0031491">
    <property type="term" value="F:nucleosome binding"/>
    <property type="evidence" value="ECO:0007669"/>
    <property type="project" value="TreeGrafter"/>
</dbReference>
<dbReference type="InterPro" id="IPR011494">
    <property type="entry name" value="HIRA-like_C"/>
</dbReference>
<evidence type="ECO:0000256" key="1">
    <source>
        <dbReference type="ARBA" id="ARBA00004123"/>
    </source>
</evidence>
<dbReference type="GO" id="GO:0005634">
    <property type="term" value="C:nucleus"/>
    <property type="evidence" value="ECO:0007669"/>
    <property type="project" value="UniProtKB-SubCell"/>
</dbReference>
<evidence type="ECO:0000313" key="16">
    <source>
        <dbReference type="Proteomes" id="UP000256601"/>
    </source>
</evidence>
<feature type="compositionally biased region" description="Polar residues" evidence="12">
    <location>
        <begin position="687"/>
        <end position="696"/>
    </location>
</feature>
<comment type="subcellular location">
    <subcellularLocation>
        <location evidence="1 11">Nucleus</location>
    </subcellularLocation>
</comment>
<dbReference type="FunFam" id="2.130.10.10:FF:001073">
    <property type="entry name" value="Protein HIR"/>
    <property type="match status" value="1"/>
</dbReference>
<dbReference type="OMA" id="RGSWDGD"/>
<dbReference type="InterPro" id="IPR036322">
    <property type="entry name" value="WD40_repeat_dom_sf"/>
</dbReference>
<evidence type="ECO:0000313" key="15">
    <source>
        <dbReference type="EMBL" id="RDW28211.1"/>
    </source>
</evidence>
<dbReference type="InterPro" id="IPR001680">
    <property type="entry name" value="WD40_rpt"/>
</dbReference>
<dbReference type="GO" id="GO:0006351">
    <property type="term" value="P:DNA-templated transcription"/>
    <property type="evidence" value="ECO:0007669"/>
    <property type="project" value="InterPro"/>
</dbReference>
<dbReference type="Gene3D" id="2.130.10.10">
    <property type="entry name" value="YVTN repeat-like/Quinoprotein amine dehydrogenase"/>
    <property type="match status" value="2"/>
</dbReference>
<gene>
    <name evidence="15" type="ORF">B0I71DRAFT_127757</name>
</gene>
<dbReference type="EMBL" id="KZ858954">
    <property type="protein sequence ID" value="RDW28211.1"/>
    <property type="molecule type" value="Genomic_DNA"/>
</dbReference>
<dbReference type="VEuPathDB" id="FungiDB:YALI0_E20933g"/>
<organism evidence="15 16">
    <name type="scientific">Yarrowia lipolytica</name>
    <name type="common">Candida lipolytica</name>
    <dbReference type="NCBI Taxonomy" id="4952"/>
    <lineage>
        <taxon>Eukaryota</taxon>
        <taxon>Fungi</taxon>
        <taxon>Dikarya</taxon>
        <taxon>Ascomycota</taxon>
        <taxon>Saccharomycotina</taxon>
        <taxon>Dipodascomycetes</taxon>
        <taxon>Dipodascales</taxon>
        <taxon>Dipodascales incertae sedis</taxon>
        <taxon>Yarrowia</taxon>
    </lineage>
</organism>
<feature type="compositionally biased region" description="Polar residues" evidence="12">
    <location>
        <begin position="661"/>
        <end position="678"/>
    </location>
</feature>
<dbReference type="SUPFAM" id="SSF50978">
    <property type="entry name" value="WD40 repeat-like"/>
    <property type="match status" value="2"/>
</dbReference>
<dbReference type="FunFam" id="2.130.10.10:FF:000290">
    <property type="entry name" value="Protein HIR"/>
    <property type="match status" value="1"/>
</dbReference>
<feature type="region of interest" description="Disordered" evidence="12">
    <location>
        <begin position="1023"/>
        <end position="1058"/>
    </location>
</feature>
<sequence>MYIVKPSWLCHSDDQKKFEVYSVTVSPDNQRVATGGQDGKVRIWSAQSIRDSAKGDNESSDTPSNLSGAPAPGAKQLCSMATHNGAVTVVRFSPDGRYLATGSDDRVVLVWERDSTKVPRKEFGSSGEADTESWIVRKRLAAHDNDIQDLAWAPDSSILVTVGLDSGVIVWSGTTFEKIQRLDAHNSHVKGITFDPANKFFATASDDRTVQIFRYNRASATDVTFSTEATITSPFKQSPLSTYFRRCSWSPDGNHIAAANATNGPVSVVAIINRGTWDSDISLIGHEAPCEVAAFCPRIFARTKEAAEKKDKKSSSEKDKESDVIDVDAEPKVPESVPITVIASAGQDKTLTIWNTSNPRPVVVCHDMALKTITDLAWSQDGMSLFATSLDGSISYVQFEEGELGYVVSMEENESRLTRYGGGKEAAQIPESVEQLVLEEKVEAKEVKDSEKRMEELMGAAGAGSKAIASGATVIPSPASTVAAAAAAPVTTTARATTPLTAATSNPSTPAKPAKQKVTITKDGRKRVAPQLLTTTSSSVQGTLPAATTSSAAVPVASATAETIPVNDFSKPSYALPKGGVSTLVIGSKRRSDDLEDGSNGIQTALKKTRPDDDVPEYIAPVVVSPATTTSQVRLGAPKVRNLLMRSMTVRDAEKPRMANESVSLANGENTSSSSAPHSFNFEVRNGSGNDQTPTKVSVTRNSQVVFVDFVPYYVHLIAGNGCYFWATSAEDGSIVVYSPNGRRMLPPLVTGAPLSFLESQNEYLLAISSVGMLYLWNVVDKKAVFPPVSLAPILDSGSRYEDGGVLRGPHVTQCGVTGSGRVIITLSTGCGYTYDEGLRSWCRLSEPWWATGSQYWSATQLLGDESAKSRWVLAVEERTAEEAQRRAGGRGRYLKQLTRATLNREGYEGMEGVVSIAHLENRIAAAEMLESKHELRTFIIMYARRIAEEGLRSRVDELCRELLGPGKSQDSTWSPTVCGLDKHELLKEVVLKIGKYRESQRVAVVYGQAIGLLEDEVLGVASSSKSAASKGSKDKEDNEEEDGDHDMTDFKDAMSEQ</sequence>
<dbReference type="PROSITE" id="PS50082">
    <property type="entry name" value="WD_REPEATS_2"/>
    <property type="match status" value="4"/>
</dbReference>
<feature type="region of interest" description="Disordered" evidence="12">
    <location>
        <begin position="307"/>
        <end position="327"/>
    </location>
</feature>
<evidence type="ECO:0000256" key="11">
    <source>
        <dbReference type="RuleBase" id="RU364014"/>
    </source>
</evidence>
<keyword evidence="4 10" id="KW-0853">WD repeat</keyword>
<dbReference type="InterPro" id="IPR031120">
    <property type="entry name" value="HIR1-like"/>
</dbReference>
<name>A0A371CD46_YARLL</name>
<evidence type="ECO:0000259" key="13">
    <source>
        <dbReference type="Pfam" id="PF07569"/>
    </source>
</evidence>
<evidence type="ECO:0000259" key="14">
    <source>
        <dbReference type="Pfam" id="PF24105"/>
    </source>
</evidence>
<evidence type="ECO:0000256" key="7">
    <source>
        <dbReference type="ARBA" id="ARBA00023015"/>
    </source>
</evidence>